<dbReference type="PROSITE" id="PS51257">
    <property type="entry name" value="PROKAR_LIPOPROTEIN"/>
    <property type="match status" value="1"/>
</dbReference>
<comment type="subcellular location">
    <subcellularLocation>
        <location evidence="1">Endomembrane system</location>
    </subcellularLocation>
</comment>
<sequence length="329" mass="35490">MQMKKIATAFLAAALILGLALTAGCVEGGEAAHLRIGFQPSIDHAAHYLAMEKGWWSEDLAPHGITDVSDKRFETGPPEMQAMLAGEIDVAYSGAAPVIAAISSGLDAKIVAAAQTQGSDLVIRSDIPYSSPADLKGLTIGTYPPGSIQDTILRNWLKENDIDPDRDLEIKAMGPGDATTAMAAGQIDGAFLPHPHPSIIAAQGHGRSVVQSGEMYPNHVCCVVVASGRLIREQPEVVEQIVRTHIRATEYAIANPDEAAEIFVGATGMDIDQVRRSLNEWDGAWVSDPNLIIEPVEDYVRIQHELGYIDQPLTQDDIFDLSFYEKVRA</sequence>
<accession>A0A0W8FI53</accession>
<dbReference type="InterPro" id="IPR044527">
    <property type="entry name" value="NrtA/CpmA_ABC-bd_dom"/>
</dbReference>
<dbReference type="GO" id="GO:0012505">
    <property type="term" value="C:endomembrane system"/>
    <property type="evidence" value="ECO:0007669"/>
    <property type="project" value="UniProtKB-SubCell"/>
</dbReference>
<evidence type="ECO:0000256" key="2">
    <source>
        <dbReference type="ARBA" id="ARBA00022448"/>
    </source>
</evidence>
<dbReference type="InterPro" id="IPR010067">
    <property type="entry name" value="ABC_SsuA_sub-bd"/>
</dbReference>
<evidence type="ECO:0000256" key="4">
    <source>
        <dbReference type="ARBA" id="ARBA00022519"/>
    </source>
</evidence>
<evidence type="ECO:0000313" key="6">
    <source>
        <dbReference type="EMBL" id="KUG20573.1"/>
    </source>
</evidence>
<name>A0A0W8FI53_9ZZZZ</name>
<reference evidence="6" key="1">
    <citation type="journal article" date="2015" name="Proc. Natl. Acad. Sci. U.S.A.">
        <title>Networks of energetic and metabolic interactions define dynamics in microbial communities.</title>
        <authorList>
            <person name="Embree M."/>
            <person name="Liu J.K."/>
            <person name="Al-Bassam M.M."/>
            <person name="Zengler K."/>
        </authorList>
    </citation>
    <scope>NUCLEOTIDE SEQUENCE</scope>
</reference>
<dbReference type="PANTHER" id="PTHR30024">
    <property type="entry name" value="ALIPHATIC SULFONATES-BINDING PROTEIN-RELATED"/>
    <property type="match status" value="1"/>
</dbReference>
<dbReference type="SUPFAM" id="SSF53850">
    <property type="entry name" value="Periplasmic binding protein-like II"/>
    <property type="match status" value="1"/>
</dbReference>
<dbReference type="GO" id="GO:0016020">
    <property type="term" value="C:membrane"/>
    <property type="evidence" value="ECO:0007669"/>
    <property type="project" value="InterPro"/>
</dbReference>
<dbReference type="Gene3D" id="3.40.190.10">
    <property type="entry name" value="Periplasmic binding protein-like II"/>
    <property type="match status" value="2"/>
</dbReference>
<keyword evidence="5" id="KW-0472">Membrane</keyword>
<evidence type="ECO:0000256" key="3">
    <source>
        <dbReference type="ARBA" id="ARBA00022475"/>
    </source>
</evidence>
<dbReference type="Pfam" id="PF13379">
    <property type="entry name" value="NMT1_2"/>
    <property type="match status" value="1"/>
</dbReference>
<comment type="caution">
    <text evidence="6">The sequence shown here is derived from an EMBL/GenBank/DDBJ whole genome shotgun (WGS) entry which is preliminary data.</text>
</comment>
<organism evidence="6">
    <name type="scientific">hydrocarbon metagenome</name>
    <dbReference type="NCBI Taxonomy" id="938273"/>
    <lineage>
        <taxon>unclassified sequences</taxon>
        <taxon>metagenomes</taxon>
        <taxon>ecological metagenomes</taxon>
    </lineage>
</organism>
<evidence type="ECO:0000256" key="1">
    <source>
        <dbReference type="ARBA" id="ARBA00004308"/>
    </source>
</evidence>
<dbReference type="PANTHER" id="PTHR30024:SF42">
    <property type="entry name" value="ALIPHATIC SULFONATES-BINDING PROTEIN-RELATED"/>
    <property type="match status" value="1"/>
</dbReference>
<keyword evidence="4" id="KW-0997">Cell inner membrane</keyword>
<protein>
    <submittedName>
        <fullName evidence="6">Abc-type nitrate/sulfonate/bicarbonate transport system, periplasmic component</fullName>
    </submittedName>
</protein>
<dbReference type="EMBL" id="LNQE01001172">
    <property type="protein sequence ID" value="KUG20573.1"/>
    <property type="molecule type" value="Genomic_DNA"/>
</dbReference>
<proteinExistence type="predicted"/>
<keyword evidence="2" id="KW-0813">Transport</keyword>
<dbReference type="AlphaFoldDB" id="A0A0W8FI53"/>
<dbReference type="CDD" id="cd13553">
    <property type="entry name" value="PBP2_NrtA_CpmA_like"/>
    <property type="match status" value="1"/>
</dbReference>
<evidence type="ECO:0000256" key="5">
    <source>
        <dbReference type="ARBA" id="ARBA00023136"/>
    </source>
</evidence>
<dbReference type="GO" id="GO:0042626">
    <property type="term" value="F:ATPase-coupled transmembrane transporter activity"/>
    <property type="evidence" value="ECO:0007669"/>
    <property type="project" value="InterPro"/>
</dbReference>
<gene>
    <name evidence="6" type="ORF">ASZ90_009683</name>
</gene>
<dbReference type="NCBIfam" id="TIGR01728">
    <property type="entry name" value="SsuA_fam"/>
    <property type="match status" value="1"/>
</dbReference>
<keyword evidence="3" id="KW-1003">Cell membrane</keyword>